<accession>A0A846XMK5</accession>
<dbReference type="RefSeq" id="WP_068045560.1">
    <property type="nucleotide sequence ID" value="NZ_JAAXOO010000006.1"/>
</dbReference>
<comment type="caution">
    <text evidence="1">The sequence shown here is derived from an EMBL/GenBank/DDBJ whole genome shotgun (WGS) entry which is preliminary data.</text>
</comment>
<evidence type="ECO:0000313" key="1">
    <source>
        <dbReference type="EMBL" id="NKY35896.1"/>
    </source>
</evidence>
<dbReference type="EMBL" id="JAAXOO010000006">
    <property type="protein sequence ID" value="NKY35896.1"/>
    <property type="molecule type" value="Genomic_DNA"/>
</dbReference>
<dbReference type="AlphaFoldDB" id="A0A846XMK5"/>
<keyword evidence="2" id="KW-1185">Reference proteome</keyword>
<sequence length="89" mass="9322">MSTTRAGSTSNVSVSMPTDLLTAVRERAGQRNVSAYIAEAVRHQLEMDGLAEIVAEYESTHEPLTEAEIVAAARDMFGPAGATTGRGAA</sequence>
<gene>
    <name evidence="1" type="ORF">HGA13_22890</name>
</gene>
<dbReference type="Proteomes" id="UP000565715">
    <property type="component" value="Unassembled WGS sequence"/>
</dbReference>
<protein>
    <submittedName>
        <fullName evidence="1">Uncharacterized protein</fullName>
    </submittedName>
</protein>
<name>A0A846XMK5_9NOCA</name>
<reference evidence="1 2" key="1">
    <citation type="submission" date="2020-04" db="EMBL/GenBank/DDBJ databases">
        <title>MicrobeNet Type strains.</title>
        <authorList>
            <person name="Nicholson A.C."/>
        </authorList>
    </citation>
    <scope>NUCLEOTIDE SEQUENCE [LARGE SCALE GENOMIC DNA]</scope>
    <source>
        <strain evidence="1 2">DSM 45078</strain>
    </source>
</reference>
<organism evidence="1 2">
    <name type="scientific">Nocardia speluncae</name>
    <dbReference type="NCBI Taxonomy" id="419477"/>
    <lineage>
        <taxon>Bacteria</taxon>
        <taxon>Bacillati</taxon>
        <taxon>Actinomycetota</taxon>
        <taxon>Actinomycetes</taxon>
        <taxon>Mycobacteriales</taxon>
        <taxon>Nocardiaceae</taxon>
        <taxon>Nocardia</taxon>
    </lineage>
</organism>
<evidence type="ECO:0000313" key="2">
    <source>
        <dbReference type="Proteomes" id="UP000565715"/>
    </source>
</evidence>
<proteinExistence type="predicted"/>